<name>A0A8H4AMY4_GIGMA</name>
<evidence type="ECO:0000313" key="1">
    <source>
        <dbReference type="EMBL" id="KAF0514685.1"/>
    </source>
</evidence>
<dbReference type="EMBL" id="WTPW01000405">
    <property type="protein sequence ID" value="KAF0514685.1"/>
    <property type="molecule type" value="Genomic_DNA"/>
</dbReference>
<sequence length="191" mass="21938">MSFNCGNCNGETLPNVQVLMASNVQMNIAPSDFEIISQSKIDSLTLIFYKDNLIYYVECMGRSVKFIPPTVDDALKIGGGKKKPPTSFILFRKFIQECVSSLGLRIPRDKLSKHIKQIWQDLKKKIPQLERHFQDVTRNALRQYNKFNLRIQQQIYPRSTSSDNTKINVNHSNADSHDINNLIHDLFPAIL</sequence>
<keyword evidence="2" id="KW-1185">Reference proteome</keyword>
<organism evidence="1 2">
    <name type="scientific">Gigaspora margarita</name>
    <dbReference type="NCBI Taxonomy" id="4874"/>
    <lineage>
        <taxon>Eukaryota</taxon>
        <taxon>Fungi</taxon>
        <taxon>Fungi incertae sedis</taxon>
        <taxon>Mucoromycota</taxon>
        <taxon>Glomeromycotina</taxon>
        <taxon>Glomeromycetes</taxon>
        <taxon>Diversisporales</taxon>
        <taxon>Gigasporaceae</taxon>
        <taxon>Gigaspora</taxon>
    </lineage>
</organism>
<proteinExistence type="predicted"/>
<dbReference type="AlphaFoldDB" id="A0A8H4AMY4"/>
<comment type="caution">
    <text evidence="1">The sequence shown here is derived from an EMBL/GenBank/DDBJ whole genome shotgun (WGS) entry which is preliminary data.</text>
</comment>
<gene>
    <name evidence="1" type="ORF">F8M41_017535</name>
</gene>
<evidence type="ECO:0000313" key="2">
    <source>
        <dbReference type="Proteomes" id="UP000439903"/>
    </source>
</evidence>
<protein>
    <submittedName>
        <fullName evidence="1">Uncharacterized protein</fullName>
    </submittedName>
</protein>
<dbReference type="OrthoDB" id="2412036at2759"/>
<accession>A0A8H4AMY4</accession>
<dbReference type="Proteomes" id="UP000439903">
    <property type="component" value="Unassembled WGS sequence"/>
</dbReference>
<reference evidence="1 2" key="1">
    <citation type="journal article" date="2019" name="Environ. Microbiol.">
        <title>At the nexus of three kingdoms: the genome of the mycorrhizal fungus Gigaspora margarita provides insights into plant, endobacterial and fungal interactions.</title>
        <authorList>
            <person name="Venice F."/>
            <person name="Ghignone S."/>
            <person name="Salvioli di Fossalunga A."/>
            <person name="Amselem J."/>
            <person name="Novero M."/>
            <person name="Xianan X."/>
            <person name="Sedzielewska Toro K."/>
            <person name="Morin E."/>
            <person name="Lipzen A."/>
            <person name="Grigoriev I.V."/>
            <person name="Henrissat B."/>
            <person name="Martin F.M."/>
            <person name="Bonfante P."/>
        </authorList>
    </citation>
    <scope>NUCLEOTIDE SEQUENCE [LARGE SCALE GENOMIC DNA]</scope>
    <source>
        <strain evidence="1 2">BEG34</strain>
    </source>
</reference>